<dbReference type="PANTHER" id="PTHR11086">
    <property type="entry name" value="DEOXYCYTIDYLATE DEAMINASE-RELATED"/>
    <property type="match status" value="1"/>
</dbReference>
<evidence type="ECO:0000256" key="4">
    <source>
        <dbReference type="ARBA" id="ARBA00022833"/>
    </source>
</evidence>
<feature type="region of interest" description="Disordered" evidence="5">
    <location>
        <begin position="1"/>
        <end position="25"/>
    </location>
</feature>
<keyword evidence="2" id="KW-0479">Metal-binding</keyword>
<dbReference type="Pfam" id="PF00383">
    <property type="entry name" value="dCMP_cyt_deam_1"/>
    <property type="match status" value="1"/>
</dbReference>
<keyword evidence="3" id="KW-0378">Hydrolase</keyword>
<organism evidence="7 8">
    <name type="scientific">Phytobacter palmae</name>
    <dbReference type="NCBI Taxonomy" id="1855371"/>
    <lineage>
        <taxon>Bacteria</taxon>
        <taxon>Pseudomonadati</taxon>
        <taxon>Pseudomonadota</taxon>
        <taxon>Gammaproteobacteria</taxon>
        <taxon>Enterobacterales</taxon>
        <taxon>Enterobacteriaceae</taxon>
        <taxon>Phytobacter</taxon>
    </lineage>
</organism>
<dbReference type="Gene3D" id="3.40.50.300">
    <property type="entry name" value="P-loop containing nucleotide triphosphate hydrolases"/>
    <property type="match status" value="1"/>
</dbReference>
<keyword evidence="4" id="KW-0862">Zinc</keyword>
<evidence type="ECO:0000256" key="2">
    <source>
        <dbReference type="ARBA" id="ARBA00022723"/>
    </source>
</evidence>
<sequence length="530" mass="60137">MAEAAKKTPQKRDEKKDSTSASSMEFLSSRQSKDIYLGLCGYVGCGMRTLNEIAEEISKEWGYNVVHIRISALLENPLYFEQAALTASKSTQVNRHLKLQDTANKLRKYYNRNELLAEAAIAAIALEKKNIDYINEDYKGTVFIIDQFKRPEEVELFRVIYQHNFYLLGILRDLDYRITNLIADESTKDDLHLIINIDNKSSDPHGQRTGETILDSDFFIKNNFSQKSELKKKVERFFGLIHGKNGLTPTFNEKGMYAAFSTSLQSACLSRQVGAALFDDEGNLLAVGKNDVPKASGGLYSSDDFDNDHRCVHKSGKCYNDTNKLKIKERIKNVLSNEVSAVLGISAGQAVADINLNRLLNSLDKIAESIYKDSKISSVMEYSRSIHAEMDVITSMARKQNGDTKDKILYTTTYPCHNCARHIVAAGIKKVVYIEPFDKSLALDLHNDAITKNEESSKVIFCDFEGVSPRRYNKFFRPTDERKDDKTGTANKFNVRYKNHIDVQYLDDYRKYESAVAKKFITEVAKPEPQ</sequence>
<dbReference type="InterPro" id="IPR015517">
    <property type="entry name" value="dCMP_deaminase-rel"/>
</dbReference>
<comment type="caution">
    <text evidence="7">The sequence shown here is derived from an EMBL/GenBank/DDBJ whole genome shotgun (WGS) entry which is preliminary data.</text>
</comment>
<feature type="domain" description="CMP/dCMP-type deaminase" evidence="6">
    <location>
        <begin position="346"/>
        <end position="444"/>
    </location>
</feature>
<dbReference type="InterPro" id="IPR016192">
    <property type="entry name" value="APOBEC/CMP_deaminase_Zn-bd"/>
</dbReference>
<accession>A0ABU9V107</accession>
<evidence type="ECO:0000259" key="6">
    <source>
        <dbReference type="PROSITE" id="PS51747"/>
    </source>
</evidence>
<dbReference type="InterPro" id="IPR027417">
    <property type="entry name" value="P-loop_NTPase"/>
</dbReference>
<dbReference type="PROSITE" id="PS00903">
    <property type="entry name" value="CYT_DCMP_DEAMINASES_1"/>
    <property type="match status" value="1"/>
</dbReference>
<dbReference type="EMBL" id="JBCIVJ010000002">
    <property type="protein sequence ID" value="MEN0578284.1"/>
    <property type="molecule type" value="Genomic_DNA"/>
</dbReference>
<keyword evidence="8" id="KW-1185">Reference proteome</keyword>
<dbReference type="PROSITE" id="PS51747">
    <property type="entry name" value="CYT_DCMP_DEAMINASES_2"/>
    <property type="match status" value="1"/>
</dbReference>
<proteinExistence type="inferred from homology"/>
<name>A0ABU9V107_9ENTR</name>
<dbReference type="PANTHER" id="PTHR11086:SF18">
    <property type="entry name" value="DEOXYCYTIDYLATE DEAMINASE"/>
    <property type="match status" value="1"/>
</dbReference>
<evidence type="ECO:0000313" key="7">
    <source>
        <dbReference type="EMBL" id="MEN0578284.1"/>
    </source>
</evidence>
<reference evidence="7 8" key="1">
    <citation type="submission" date="2024-02" db="EMBL/GenBank/DDBJ databases">
        <title>Whole genome of MDR Enterobacteriaceae from southern Thailand.</title>
        <authorList>
            <person name="Surachat K."/>
        </authorList>
    </citation>
    <scope>NUCLEOTIDE SEQUENCE [LARGE SCALE GENOMIC DNA]</scope>
    <source>
        <strain evidence="7 8">PSU_29</strain>
    </source>
</reference>
<dbReference type="SUPFAM" id="SSF53927">
    <property type="entry name" value="Cytidine deaminase-like"/>
    <property type="match status" value="1"/>
</dbReference>
<comment type="similarity">
    <text evidence="1">Belongs to the cytidine and deoxycytidylate deaminase family.</text>
</comment>
<dbReference type="RefSeq" id="WP_343193280.1">
    <property type="nucleotide sequence ID" value="NZ_JBCIVJ010000002.1"/>
</dbReference>
<feature type="compositionally biased region" description="Basic and acidic residues" evidence="5">
    <location>
        <begin position="1"/>
        <end position="18"/>
    </location>
</feature>
<dbReference type="NCBIfam" id="NF041025">
    <property type="entry name" value="antiphage_deaminase"/>
    <property type="match status" value="1"/>
</dbReference>
<evidence type="ECO:0000256" key="3">
    <source>
        <dbReference type="ARBA" id="ARBA00022801"/>
    </source>
</evidence>
<gene>
    <name evidence="7" type="ORF">AAIG39_04570</name>
</gene>
<evidence type="ECO:0000256" key="5">
    <source>
        <dbReference type="SAM" id="MobiDB-lite"/>
    </source>
</evidence>
<evidence type="ECO:0000313" key="8">
    <source>
        <dbReference type="Proteomes" id="UP001411173"/>
    </source>
</evidence>
<dbReference type="Gene3D" id="3.40.140.10">
    <property type="entry name" value="Cytidine Deaminase, domain 2"/>
    <property type="match status" value="1"/>
</dbReference>
<protein>
    <submittedName>
        <fullName evidence="7">Anti-phage dCTP deaminase</fullName>
    </submittedName>
</protein>
<dbReference type="Proteomes" id="UP001411173">
    <property type="component" value="Unassembled WGS sequence"/>
</dbReference>
<evidence type="ECO:0000256" key="1">
    <source>
        <dbReference type="ARBA" id="ARBA00006576"/>
    </source>
</evidence>
<dbReference type="InterPro" id="IPR002125">
    <property type="entry name" value="CMP_dCMP_dom"/>
</dbReference>
<dbReference type="InterPro" id="IPR016193">
    <property type="entry name" value="Cytidine_deaminase-like"/>
</dbReference>